<dbReference type="SUPFAM" id="SSF53098">
    <property type="entry name" value="Ribonuclease H-like"/>
    <property type="match status" value="1"/>
</dbReference>
<reference evidence="1" key="1">
    <citation type="submission" date="2018-04" db="EMBL/GenBank/DDBJ databases">
        <title>Transcriptome assembly of Sipha flava.</title>
        <authorList>
            <person name="Scully E.D."/>
            <person name="Geib S.M."/>
            <person name="Palmer N.A."/>
            <person name="Koch K."/>
            <person name="Bradshaw J."/>
            <person name="Heng-Moss T."/>
            <person name="Sarath G."/>
        </authorList>
    </citation>
    <scope>NUCLEOTIDE SEQUENCE</scope>
</reference>
<evidence type="ECO:0000313" key="1">
    <source>
        <dbReference type="EMBL" id="MBY69312.1"/>
    </source>
</evidence>
<dbReference type="AlphaFoldDB" id="A0A2S2PWM7"/>
<sequence length="220" mass="24928">MTTLMSYLDTVINNSQKSHDRGSKQGGGNITFLSKITDNYVIDTINQLIKSKISSEVNNAGMYSVQLDTKQDIKTMDQCSVILRYIKNASVQERLVGVVKFTGTKGVDFVDMLMKLLKVLNINPNKCVGNSTNGASNMQGQYNWFSKKLNEATKEHVHIWCYTHVLNLVMCDTTNISTSSMSLFELIHECAVFFKDSHKRMDKWTEKVPQKKLNLIGETR</sequence>
<accession>A0A2S2PWM7</accession>
<gene>
    <name evidence="1" type="primary">ZMYM6_7</name>
    <name evidence="1" type="ORF">g.9186</name>
</gene>
<proteinExistence type="predicted"/>
<dbReference type="InterPro" id="IPR012337">
    <property type="entry name" value="RNaseH-like_sf"/>
</dbReference>
<dbReference type="EMBL" id="GGMS01000109">
    <property type="protein sequence ID" value="MBY69312.1"/>
    <property type="molecule type" value="Transcribed_RNA"/>
</dbReference>
<protein>
    <submittedName>
        <fullName evidence="1">Zinc finger MYM-type protein 6</fullName>
    </submittedName>
</protein>
<dbReference type="PANTHER" id="PTHR45749">
    <property type="match status" value="1"/>
</dbReference>
<name>A0A2S2PWM7_9HEMI</name>
<organism evidence="1">
    <name type="scientific">Sipha flava</name>
    <name type="common">yellow sugarcane aphid</name>
    <dbReference type="NCBI Taxonomy" id="143950"/>
    <lineage>
        <taxon>Eukaryota</taxon>
        <taxon>Metazoa</taxon>
        <taxon>Ecdysozoa</taxon>
        <taxon>Arthropoda</taxon>
        <taxon>Hexapoda</taxon>
        <taxon>Insecta</taxon>
        <taxon>Pterygota</taxon>
        <taxon>Neoptera</taxon>
        <taxon>Paraneoptera</taxon>
        <taxon>Hemiptera</taxon>
        <taxon>Sternorrhyncha</taxon>
        <taxon>Aphidomorpha</taxon>
        <taxon>Aphidoidea</taxon>
        <taxon>Aphididae</taxon>
        <taxon>Sipha</taxon>
    </lineage>
</organism>
<dbReference type="PANTHER" id="PTHR45749:SF21">
    <property type="entry name" value="DUF4371 DOMAIN-CONTAINING PROTEIN"/>
    <property type="match status" value="1"/>
</dbReference>
<dbReference type="OrthoDB" id="6598850at2759"/>